<dbReference type="EMBL" id="GL438234">
    <property type="protein sequence ID" value="EFN69318.1"/>
    <property type="molecule type" value="Genomic_DNA"/>
</dbReference>
<dbReference type="InParanoid" id="E2AB42"/>
<dbReference type="OMA" id="CCVDVMN"/>
<dbReference type="PANTHER" id="PTHR11012:SF48">
    <property type="entry name" value="CHK KINASE-LIKE DOMAIN-CONTAINING PROTEIN-RELATED"/>
    <property type="match status" value="1"/>
</dbReference>
<dbReference type="Gene3D" id="3.90.1200.10">
    <property type="match status" value="1"/>
</dbReference>
<organism evidence="3">
    <name type="scientific">Camponotus floridanus</name>
    <name type="common">Florida carpenter ant</name>
    <dbReference type="NCBI Taxonomy" id="104421"/>
    <lineage>
        <taxon>Eukaryota</taxon>
        <taxon>Metazoa</taxon>
        <taxon>Ecdysozoa</taxon>
        <taxon>Arthropoda</taxon>
        <taxon>Hexapoda</taxon>
        <taxon>Insecta</taxon>
        <taxon>Pterygota</taxon>
        <taxon>Neoptera</taxon>
        <taxon>Endopterygota</taxon>
        <taxon>Hymenoptera</taxon>
        <taxon>Apocrita</taxon>
        <taxon>Aculeata</taxon>
        <taxon>Formicoidea</taxon>
        <taxon>Formicidae</taxon>
        <taxon>Formicinae</taxon>
        <taxon>Camponotus</taxon>
    </lineage>
</organism>
<dbReference type="Proteomes" id="UP000000311">
    <property type="component" value="Unassembled WGS sequence"/>
</dbReference>
<feature type="domain" description="CHK kinase-like" evidence="1">
    <location>
        <begin position="140"/>
        <end position="342"/>
    </location>
</feature>
<gene>
    <name evidence="2" type="ORF">EAG_01058</name>
</gene>
<dbReference type="SUPFAM" id="SSF56112">
    <property type="entry name" value="Protein kinase-like (PK-like)"/>
    <property type="match status" value="1"/>
</dbReference>
<dbReference type="InterPro" id="IPR004119">
    <property type="entry name" value="EcKL"/>
</dbReference>
<dbReference type="InterPro" id="IPR015897">
    <property type="entry name" value="CHK_kinase-like"/>
</dbReference>
<name>E2AB42_CAMFO</name>
<dbReference type="KEGG" id="cfo:105250398"/>
<dbReference type="Pfam" id="PF02958">
    <property type="entry name" value="EcKL"/>
    <property type="match status" value="1"/>
</dbReference>
<dbReference type="OrthoDB" id="190089at2759"/>
<protein>
    <recommendedName>
        <fullName evidence="1">CHK kinase-like domain-containing protein</fullName>
    </recommendedName>
</protein>
<proteinExistence type="predicted"/>
<dbReference type="SMART" id="SM00587">
    <property type="entry name" value="CHK"/>
    <property type="match status" value="1"/>
</dbReference>
<keyword evidence="3" id="KW-1185">Reference proteome</keyword>
<accession>E2AB42</accession>
<evidence type="ECO:0000259" key="1">
    <source>
        <dbReference type="SMART" id="SM00587"/>
    </source>
</evidence>
<dbReference type="PANTHER" id="PTHR11012">
    <property type="entry name" value="PROTEIN KINASE-LIKE DOMAIN-CONTAINING"/>
    <property type="match status" value="1"/>
</dbReference>
<evidence type="ECO:0000313" key="3">
    <source>
        <dbReference type="Proteomes" id="UP000000311"/>
    </source>
</evidence>
<evidence type="ECO:0000313" key="2">
    <source>
        <dbReference type="EMBL" id="EFN69318.1"/>
    </source>
</evidence>
<dbReference type="InterPro" id="IPR011009">
    <property type="entry name" value="Kinase-like_dom_sf"/>
</dbReference>
<reference evidence="2 3" key="1">
    <citation type="journal article" date="2010" name="Science">
        <title>Genomic comparison of the ants Camponotus floridanus and Harpegnathos saltator.</title>
        <authorList>
            <person name="Bonasio R."/>
            <person name="Zhang G."/>
            <person name="Ye C."/>
            <person name="Mutti N.S."/>
            <person name="Fang X."/>
            <person name="Qin N."/>
            <person name="Donahue G."/>
            <person name="Yang P."/>
            <person name="Li Q."/>
            <person name="Li C."/>
            <person name="Zhang P."/>
            <person name="Huang Z."/>
            <person name="Berger S.L."/>
            <person name="Reinberg D."/>
            <person name="Wang J."/>
            <person name="Liebig J."/>
        </authorList>
    </citation>
    <scope>NUCLEOTIDE SEQUENCE [LARGE SCALE GENOMIC DNA]</scope>
    <source>
        <strain evidence="3">C129</strain>
    </source>
</reference>
<sequence>MATINVDKTCSALPISLQDHRETSLLTDRDVNKILERKLGSNFRLVSWRLELGDSKGFLGQYYRLHITAKCDTDGDGTQSLRFFAKTPPPPNNPQFEFLKRYDIFNKEIAVYTDLIRRMGVDEPPKWTVECYFSKQNVIIVLEDASLDGYVTPNKYVPLDEDHCVWLLRTLSKFHSRSLILDEKLRLEGNNRTILDLYGHLLNEVLFADGDEISKRILFSSTLGFYTMVDCIENFDNDTKNDIKYRFTMWSQNISRLLAPSDRHRNVICHRDIWTNNMMFRHDPDGNTNGCYIIDWQFLCYCPPAIDFACCIYLTTNRTTRDHYFDTFAKLYHDSLAQNLAQEGLDIDKHLPWTAFCESFAEARNIALVYAALNLQVMLMSDSITMQYFDEVDKLEQAFYSNKRGEIVRHQCEAVPAYKSRILEIVLEVKDHLLERLPNP</sequence>
<dbReference type="AlphaFoldDB" id="E2AB42"/>